<evidence type="ECO:0000256" key="1">
    <source>
        <dbReference type="ARBA" id="ARBA00004370"/>
    </source>
</evidence>
<evidence type="ECO:0000256" key="7">
    <source>
        <dbReference type="SAM" id="Phobius"/>
    </source>
</evidence>
<name>A0A843US82_COLES</name>
<dbReference type="Pfam" id="PF05055">
    <property type="entry name" value="DUF677"/>
    <property type="match status" value="1"/>
</dbReference>
<keyword evidence="3 7" id="KW-0812">Transmembrane</keyword>
<dbReference type="OrthoDB" id="776561at2759"/>
<evidence type="ECO:0000256" key="2">
    <source>
        <dbReference type="ARBA" id="ARBA00009074"/>
    </source>
</evidence>
<evidence type="ECO:0000313" key="9">
    <source>
        <dbReference type="Proteomes" id="UP000652761"/>
    </source>
</evidence>
<evidence type="ECO:0000256" key="3">
    <source>
        <dbReference type="ARBA" id="ARBA00022692"/>
    </source>
</evidence>
<accession>A0A843US82</accession>
<feature type="transmembrane region" description="Helical" evidence="7">
    <location>
        <begin position="270"/>
        <end position="292"/>
    </location>
</feature>
<evidence type="ECO:0000313" key="8">
    <source>
        <dbReference type="EMBL" id="MQL83693.1"/>
    </source>
</evidence>
<evidence type="ECO:0000256" key="4">
    <source>
        <dbReference type="ARBA" id="ARBA00022989"/>
    </source>
</evidence>
<feature type="region of interest" description="Disordered" evidence="6">
    <location>
        <begin position="88"/>
        <end position="113"/>
    </location>
</feature>
<evidence type="ECO:0000256" key="6">
    <source>
        <dbReference type="SAM" id="MobiDB-lite"/>
    </source>
</evidence>
<reference evidence="8" key="1">
    <citation type="submission" date="2017-07" db="EMBL/GenBank/DDBJ databases">
        <title>Taro Niue Genome Assembly and Annotation.</title>
        <authorList>
            <person name="Atibalentja N."/>
            <person name="Keating K."/>
            <person name="Fields C.J."/>
        </authorList>
    </citation>
    <scope>NUCLEOTIDE SEQUENCE</scope>
    <source>
        <strain evidence="8">Niue_2</strain>
        <tissue evidence="8">Leaf</tissue>
    </source>
</reference>
<comment type="similarity">
    <text evidence="2">Belongs to the UPF0496 family.</text>
</comment>
<dbReference type="AlphaFoldDB" id="A0A843US82"/>
<dbReference type="GO" id="GO:0016020">
    <property type="term" value="C:membrane"/>
    <property type="evidence" value="ECO:0007669"/>
    <property type="project" value="UniProtKB-SubCell"/>
</dbReference>
<evidence type="ECO:0000256" key="5">
    <source>
        <dbReference type="ARBA" id="ARBA00023136"/>
    </source>
</evidence>
<sequence>MCGSEGEGRGEEEAARGVGDAVSAALRLGAAAPGNANDAKKGATPQLANHVRSSNQATTTVNVNDEYKKALRTRSYIDVWTRIRRHLPRRSSTVTTPRSQPPNASPNQEQQDVLTASTCTTPLTVTSTTSTAPSASSSPFSSYSHLPDYLLEPCNEVASLLGSLRDPGLHDLFLDYFDSTLKACSICGSLLGSIDVLRRERRTIRRLILVPTATSGVDITGLASYVELENPLSSMATAQFRRVQDIYESLIRRLVLARDKVLRKARLVRILKRASAVTLVAASAALATAFLVVGGHAVAVLAVAGGPALVGPFSAWVRKRRRRRCARTGRLARLGLQLDAAARGAYIMSRDLETMSRMVARLHDEVEHAKEVVRLFLHSGEGWVHRELAQRLAGGDYGDGFSEQLDELEEHVYWCLLTINRIRRLVARELILDVDQASSPPEPATSSSGSSMHAG</sequence>
<gene>
    <name evidence="8" type="ORF">Taro_016175</name>
</gene>
<protein>
    <submittedName>
        <fullName evidence="8">Uncharacterized protein</fullName>
    </submittedName>
</protein>
<keyword evidence="5 7" id="KW-0472">Membrane</keyword>
<dbReference type="EMBL" id="NMUH01000711">
    <property type="protein sequence ID" value="MQL83693.1"/>
    <property type="molecule type" value="Genomic_DNA"/>
</dbReference>
<dbReference type="PANTHER" id="PTHR31113">
    <property type="entry name" value="UPF0496 PROTEIN 3-RELATED"/>
    <property type="match status" value="1"/>
</dbReference>
<dbReference type="Proteomes" id="UP000652761">
    <property type="component" value="Unassembled WGS sequence"/>
</dbReference>
<keyword evidence="9" id="KW-1185">Reference proteome</keyword>
<feature type="region of interest" description="Disordered" evidence="6">
    <location>
        <begin position="33"/>
        <end position="60"/>
    </location>
</feature>
<comment type="subcellular location">
    <subcellularLocation>
        <location evidence="1">Membrane</location>
    </subcellularLocation>
</comment>
<comment type="caution">
    <text evidence="8">The sequence shown here is derived from an EMBL/GenBank/DDBJ whole genome shotgun (WGS) entry which is preliminary data.</text>
</comment>
<proteinExistence type="inferred from homology"/>
<keyword evidence="4 7" id="KW-1133">Transmembrane helix</keyword>
<feature type="compositionally biased region" description="Polar residues" evidence="6">
    <location>
        <begin position="51"/>
        <end position="60"/>
    </location>
</feature>
<organism evidence="8 9">
    <name type="scientific">Colocasia esculenta</name>
    <name type="common">Wild taro</name>
    <name type="synonym">Arum esculentum</name>
    <dbReference type="NCBI Taxonomy" id="4460"/>
    <lineage>
        <taxon>Eukaryota</taxon>
        <taxon>Viridiplantae</taxon>
        <taxon>Streptophyta</taxon>
        <taxon>Embryophyta</taxon>
        <taxon>Tracheophyta</taxon>
        <taxon>Spermatophyta</taxon>
        <taxon>Magnoliopsida</taxon>
        <taxon>Liliopsida</taxon>
        <taxon>Araceae</taxon>
        <taxon>Aroideae</taxon>
        <taxon>Colocasieae</taxon>
        <taxon>Colocasia</taxon>
    </lineage>
</organism>
<feature type="transmembrane region" description="Helical" evidence="7">
    <location>
        <begin position="298"/>
        <end position="317"/>
    </location>
</feature>
<dbReference type="PANTHER" id="PTHR31113:SF20">
    <property type="entry name" value="UPF0496 PROTEIN 2-RELATED"/>
    <property type="match status" value="1"/>
</dbReference>
<dbReference type="InterPro" id="IPR007749">
    <property type="entry name" value="DUF677"/>
</dbReference>